<dbReference type="AlphaFoldDB" id="A0A364RDS3"/>
<comment type="caution">
    <text evidence="7">The sequence shown here is derived from an EMBL/GenBank/DDBJ whole genome shotgun (WGS) entry which is preliminary data.</text>
</comment>
<evidence type="ECO:0000256" key="2">
    <source>
        <dbReference type="ARBA" id="ARBA00007118"/>
    </source>
</evidence>
<gene>
    <name evidence="7" type="ORF">DP923_11705</name>
</gene>
<dbReference type="PANTHER" id="PTHR43673:SF2">
    <property type="entry name" value="NITROREDUCTASE"/>
    <property type="match status" value="1"/>
</dbReference>
<dbReference type="PANTHER" id="PTHR43673">
    <property type="entry name" value="NAD(P)H NITROREDUCTASE YDGI-RELATED"/>
    <property type="match status" value="1"/>
</dbReference>
<organism evidence="7 8">
    <name type="scientific">Pontibacter arcticus</name>
    <dbReference type="NCBI Taxonomy" id="2080288"/>
    <lineage>
        <taxon>Bacteria</taxon>
        <taxon>Pseudomonadati</taxon>
        <taxon>Bacteroidota</taxon>
        <taxon>Cytophagia</taxon>
        <taxon>Cytophagales</taxon>
        <taxon>Hymenobacteraceae</taxon>
        <taxon>Pontibacter</taxon>
    </lineage>
</organism>
<keyword evidence="3" id="KW-0285">Flavoprotein</keyword>
<keyword evidence="5" id="KW-0560">Oxidoreductase</keyword>
<reference evidence="7 8" key="2">
    <citation type="submission" date="2018-07" db="EMBL/GenBank/DDBJ databases">
        <title>Pontibacter sp. 2b14 genomic sequence and assembly.</title>
        <authorList>
            <person name="Du Z.-J."/>
        </authorList>
    </citation>
    <scope>NUCLEOTIDE SEQUENCE [LARGE SCALE GENOMIC DNA]</scope>
    <source>
        <strain evidence="7 8">2b14</strain>
    </source>
</reference>
<evidence type="ECO:0000313" key="8">
    <source>
        <dbReference type="Proteomes" id="UP000251692"/>
    </source>
</evidence>
<dbReference type="GO" id="GO:0016491">
    <property type="term" value="F:oxidoreductase activity"/>
    <property type="evidence" value="ECO:0007669"/>
    <property type="project" value="UniProtKB-KW"/>
</dbReference>
<dbReference type="OrthoDB" id="9809288at2"/>
<dbReference type="Gene3D" id="3.40.109.10">
    <property type="entry name" value="NADH Oxidase"/>
    <property type="match status" value="1"/>
</dbReference>
<keyword evidence="4" id="KW-0288">FMN</keyword>
<dbReference type="InterPro" id="IPR000415">
    <property type="entry name" value="Nitroreductase-like"/>
</dbReference>
<evidence type="ECO:0000256" key="3">
    <source>
        <dbReference type="ARBA" id="ARBA00022630"/>
    </source>
</evidence>
<keyword evidence="8" id="KW-1185">Reference proteome</keyword>
<evidence type="ECO:0000313" key="7">
    <source>
        <dbReference type="EMBL" id="RAU82443.1"/>
    </source>
</evidence>
<accession>A0A364RDS3</accession>
<evidence type="ECO:0000259" key="6">
    <source>
        <dbReference type="Pfam" id="PF00881"/>
    </source>
</evidence>
<dbReference type="Proteomes" id="UP000251692">
    <property type="component" value="Unassembled WGS sequence"/>
</dbReference>
<dbReference type="InterPro" id="IPR029479">
    <property type="entry name" value="Nitroreductase"/>
</dbReference>
<name>A0A364RDS3_9BACT</name>
<feature type="domain" description="Nitroreductase" evidence="6">
    <location>
        <begin position="8"/>
        <end position="184"/>
    </location>
</feature>
<evidence type="ECO:0000256" key="4">
    <source>
        <dbReference type="ARBA" id="ARBA00022643"/>
    </source>
</evidence>
<comment type="similarity">
    <text evidence="2">Belongs to the nitroreductase family.</text>
</comment>
<sequence>MSLLENLNWRYATKRMTGEQVPQEKVDYILEATRLSASSMGLQPYTILVVEDIELRKQIQKVAYNQPQIVEASHLLIFAAWDDVTEAQVDAYMQNIATVRGVPVETLADFKGSLMGSVVSRTQEQKYEWAARQAYIALGTALAAAAEQGVDATPMEGFDPAGVDELLNLKEKGLRSVTMMPLGYRNTETDFLATAKKVRRNKEELFLTIA</sequence>
<evidence type="ECO:0000256" key="5">
    <source>
        <dbReference type="ARBA" id="ARBA00023002"/>
    </source>
</evidence>
<protein>
    <submittedName>
        <fullName evidence="7">NAD(P)H-dependent oxidoreductase</fullName>
    </submittedName>
</protein>
<reference evidence="7 8" key="1">
    <citation type="submission" date="2018-06" db="EMBL/GenBank/DDBJ databases">
        <authorList>
            <person name="Liu Z.-W."/>
        </authorList>
    </citation>
    <scope>NUCLEOTIDE SEQUENCE [LARGE SCALE GENOMIC DNA]</scope>
    <source>
        <strain evidence="7 8">2b14</strain>
    </source>
</reference>
<dbReference type="RefSeq" id="WP_112306035.1">
    <property type="nucleotide sequence ID" value="NZ_QMDV01000003.1"/>
</dbReference>
<dbReference type="EMBL" id="QMDV01000003">
    <property type="protein sequence ID" value="RAU82443.1"/>
    <property type="molecule type" value="Genomic_DNA"/>
</dbReference>
<dbReference type="Pfam" id="PF00881">
    <property type="entry name" value="Nitroreductase"/>
    <property type="match status" value="1"/>
</dbReference>
<comment type="cofactor">
    <cofactor evidence="1">
        <name>FMN</name>
        <dbReference type="ChEBI" id="CHEBI:58210"/>
    </cofactor>
</comment>
<proteinExistence type="inferred from homology"/>
<evidence type="ECO:0000256" key="1">
    <source>
        <dbReference type="ARBA" id="ARBA00001917"/>
    </source>
</evidence>
<dbReference type="SUPFAM" id="SSF55469">
    <property type="entry name" value="FMN-dependent nitroreductase-like"/>
    <property type="match status" value="1"/>
</dbReference>